<name>A0ABS8NMY2_9BACT</name>
<sequence length="171" mass="18508">MDVVDQHANGLADQGAVRGARRSPVNDQADGPVISVGGQWVVDAAGCEVAALQSLPLIQSICGEVIESLGLKVIGQPQSHVFGSPHGVTALYLLSESHLAVHTYPEHGIATFNLVCCREQADWDWRRQLTQRLRANHVDVRHLRRGAWNDAALCLANDSANSNGRESEVDE</sequence>
<evidence type="ECO:0000256" key="7">
    <source>
        <dbReference type="ARBA" id="ARBA00023239"/>
    </source>
</evidence>
<reference evidence="11" key="1">
    <citation type="submission" date="2021-11" db="EMBL/GenBank/DDBJ databases">
        <title>Genome sequence.</title>
        <authorList>
            <person name="Sun Q."/>
        </authorList>
    </citation>
    <scope>NUCLEOTIDE SEQUENCE</scope>
    <source>
        <strain evidence="11">JC740</strain>
    </source>
</reference>
<keyword evidence="7" id="KW-0456">Lyase</keyword>
<dbReference type="SUPFAM" id="SSF56276">
    <property type="entry name" value="S-adenosylmethionine decarboxylase"/>
    <property type="match status" value="1"/>
</dbReference>
<proteinExistence type="predicted"/>
<dbReference type="InterPro" id="IPR016067">
    <property type="entry name" value="S-AdoMet_deCO2ase_core"/>
</dbReference>
<comment type="caution">
    <text evidence="11">The sequence shown here is derived from an EMBL/GenBank/DDBJ whole genome shotgun (WGS) entry which is preliminary data.</text>
</comment>
<protein>
    <submittedName>
        <fullName evidence="11">S-adenosylmethionine decarboxylase</fullName>
    </submittedName>
</protein>
<comment type="cofactor">
    <cofactor evidence="1">
        <name>pyruvate</name>
        <dbReference type="ChEBI" id="CHEBI:15361"/>
    </cofactor>
</comment>
<dbReference type="Proteomes" id="UP001430306">
    <property type="component" value="Unassembled WGS sequence"/>
</dbReference>
<evidence type="ECO:0000313" key="11">
    <source>
        <dbReference type="EMBL" id="MCC9644928.1"/>
    </source>
</evidence>
<keyword evidence="2" id="KW-0210">Decarboxylase</keyword>
<dbReference type="InterPro" id="IPR003826">
    <property type="entry name" value="AdoMetDC_fam_prok"/>
</dbReference>
<evidence type="ECO:0000256" key="1">
    <source>
        <dbReference type="ARBA" id="ARBA00001928"/>
    </source>
</evidence>
<evidence type="ECO:0000256" key="5">
    <source>
        <dbReference type="ARBA" id="ARBA00023115"/>
    </source>
</evidence>
<dbReference type="Pfam" id="PF02675">
    <property type="entry name" value="AdoMet_dc"/>
    <property type="match status" value="1"/>
</dbReference>
<gene>
    <name evidence="11" type="ORF">LOC71_21845</name>
</gene>
<dbReference type="RefSeq" id="WP_230276593.1">
    <property type="nucleotide sequence ID" value="NZ_JAJKFW010000062.1"/>
</dbReference>
<evidence type="ECO:0000256" key="6">
    <source>
        <dbReference type="ARBA" id="ARBA00023145"/>
    </source>
</evidence>
<evidence type="ECO:0000256" key="2">
    <source>
        <dbReference type="ARBA" id="ARBA00022793"/>
    </source>
</evidence>
<keyword evidence="5" id="KW-0620">Polyamine biosynthesis</keyword>
<evidence type="ECO:0000256" key="9">
    <source>
        <dbReference type="ARBA" id="ARBA00023317"/>
    </source>
</evidence>
<evidence type="ECO:0000256" key="8">
    <source>
        <dbReference type="ARBA" id="ARBA00023270"/>
    </source>
</evidence>
<feature type="region of interest" description="Disordered" evidence="10">
    <location>
        <begin position="1"/>
        <end position="30"/>
    </location>
</feature>
<organism evidence="11 12">
    <name type="scientific">Rhodopirellula halodulae</name>
    <dbReference type="NCBI Taxonomy" id="2894198"/>
    <lineage>
        <taxon>Bacteria</taxon>
        <taxon>Pseudomonadati</taxon>
        <taxon>Planctomycetota</taxon>
        <taxon>Planctomycetia</taxon>
        <taxon>Pirellulales</taxon>
        <taxon>Pirellulaceae</taxon>
        <taxon>Rhodopirellula</taxon>
    </lineage>
</organism>
<dbReference type="PANTHER" id="PTHR33866:SF2">
    <property type="entry name" value="S-ADENOSYLMETHIONINE DECARBOXYLASE PROENZYME"/>
    <property type="match status" value="1"/>
</dbReference>
<dbReference type="Gene3D" id="3.60.90.10">
    <property type="entry name" value="S-adenosylmethionine decarboxylase"/>
    <property type="match status" value="1"/>
</dbReference>
<keyword evidence="9" id="KW-0670">Pyruvate</keyword>
<keyword evidence="4" id="KW-0745">Spermidine biosynthesis</keyword>
<dbReference type="EMBL" id="JAJKFW010000062">
    <property type="protein sequence ID" value="MCC9644928.1"/>
    <property type="molecule type" value="Genomic_DNA"/>
</dbReference>
<keyword evidence="8" id="KW-0704">Schiff base</keyword>
<evidence type="ECO:0000313" key="12">
    <source>
        <dbReference type="Proteomes" id="UP001430306"/>
    </source>
</evidence>
<keyword evidence="3" id="KW-0068">Autocatalytic cleavage</keyword>
<keyword evidence="12" id="KW-1185">Reference proteome</keyword>
<evidence type="ECO:0000256" key="3">
    <source>
        <dbReference type="ARBA" id="ARBA00022813"/>
    </source>
</evidence>
<evidence type="ECO:0000256" key="4">
    <source>
        <dbReference type="ARBA" id="ARBA00023066"/>
    </source>
</evidence>
<accession>A0ABS8NMY2</accession>
<evidence type="ECO:0000256" key="10">
    <source>
        <dbReference type="SAM" id="MobiDB-lite"/>
    </source>
</evidence>
<keyword evidence="6" id="KW-0865">Zymogen</keyword>
<dbReference type="PANTHER" id="PTHR33866">
    <property type="entry name" value="S-ADENOSYLMETHIONINE DECARBOXYLASE PROENZYME"/>
    <property type="match status" value="1"/>
</dbReference>